<reference evidence="2 3" key="2">
    <citation type="submission" date="2019-11" db="EMBL/GenBank/DDBJ databases">
        <authorList>
            <person name="Lu H."/>
        </authorList>
    </citation>
    <scope>NUCLEOTIDE SEQUENCE [LARGE SCALE GENOMIC DNA]</scope>
    <source>
        <strain evidence="2 3">FIM1</strain>
    </source>
</reference>
<dbReference type="EMBL" id="CP015055">
    <property type="protein sequence ID" value="QGN14261.1"/>
    <property type="molecule type" value="Genomic_DNA"/>
</dbReference>
<dbReference type="Pfam" id="PF10307">
    <property type="entry name" value="HAD_SAK_1"/>
    <property type="match status" value="1"/>
</dbReference>
<evidence type="ECO:0000313" key="2">
    <source>
        <dbReference type="EMBL" id="QGN14261.1"/>
    </source>
</evidence>
<name>A0ABX6EPX6_KLUMA</name>
<evidence type="ECO:0000259" key="1">
    <source>
        <dbReference type="Pfam" id="PF10307"/>
    </source>
</evidence>
<dbReference type="PANTHER" id="PTHR10335">
    <property type="entry name" value="RRNA 2-O-METHYLTRANSFERASE FIBRILLARIN"/>
    <property type="match status" value="1"/>
</dbReference>
<protein>
    <submittedName>
        <fullName evidence="2">Protein YMR265C</fullName>
    </submittedName>
</protein>
<dbReference type="PANTHER" id="PTHR10335:SF23">
    <property type="entry name" value="OB FOLD-CONTAINING PROTEIN, NUCLEIC ACID BINDING"/>
    <property type="match status" value="1"/>
</dbReference>
<gene>
    <name evidence="2" type="ORF">FIM1_918</name>
</gene>
<accession>A0ABX6EPX6</accession>
<evidence type="ECO:0000313" key="3">
    <source>
        <dbReference type="Proteomes" id="UP000422736"/>
    </source>
</evidence>
<organism evidence="2 3">
    <name type="scientific">Kluyveromyces marxianus</name>
    <name type="common">Yeast</name>
    <name type="synonym">Candida kefyr</name>
    <dbReference type="NCBI Taxonomy" id="4911"/>
    <lineage>
        <taxon>Eukaryota</taxon>
        <taxon>Fungi</taxon>
        <taxon>Dikarya</taxon>
        <taxon>Ascomycota</taxon>
        <taxon>Saccharomycotina</taxon>
        <taxon>Saccharomycetes</taxon>
        <taxon>Saccharomycetales</taxon>
        <taxon>Saccharomycetaceae</taxon>
        <taxon>Kluyveromyces</taxon>
    </lineage>
</organism>
<proteinExistence type="predicted"/>
<sequence length="443" mass="50585">MSPPTMSPLEQVASLPLGHDCPSVSQIKEIHIYDFDQTLYASPLPNAALYTPGTLNHLRFPNTLANGGWFECPDLLEYSIIAPNRPRESKWNMKVCALAAMSLADEHVLAIVLTGRREDTFSGVFKLAMDHFMRDIGPKRPFDAVCLKKPHLGTTTMQSKLSVIKTLLDHYSQATQVRVYEDRESQARGFKRFFKEYIESNSDFRPQLCADVLMVSCDPYYLDPEVELELVMRMVQQSNETVERTRSGQKYTLSKSLQYSGFKVDACTLKLIQHEALKQLKKKNIPQDVIESLNWRRSPVIPLDSENPQRMVSSSRLYGFLNAFRAPDEGESEFMKKARDIKKGLRYEPYKWNLADFFYESTQGYLGFILTDYKGPVQLGQGVSVMEDYAILLAGPGTQDFLTDDQLDKILGMKTCVSIDCESTCFQFNSYLGVYFIYRLKNL</sequence>
<dbReference type="InterPro" id="IPR018812">
    <property type="entry name" value="SAK_HAD"/>
</dbReference>
<reference evidence="2 3" key="1">
    <citation type="submission" date="2016-03" db="EMBL/GenBank/DDBJ databases">
        <title>How can Kluyveromyces marxianus grow so fast - potential evolutionary course in Saccharomyces Complex revealed by comparative genomics.</title>
        <authorList>
            <person name="Mo W."/>
            <person name="Lu W."/>
            <person name="Yang X."/>
            <person name="Qi J."/>
            <person name="Lv H."/>
        </authorList>
    </citation>
    <scope>NUCLEOTIDE SEQUENCE [LARGE SCALE GENOMIC DNA]</scope>
    <source>
        <strain evidence="2 3">FIM1</strain>
    </source>
</reference>
<feature type="domain" description="Swiss Army Knife RNA repair protein HAD" evidence="1">
    <location>
        <begin position="42"/>
        <end position="240"/>
    </location>
</feature>
<dbReference type="Proteomes" id="UP000422736">
    <property type="component" value="Chromosome 2"/>
</dbReference>
<keyword evidence="3" id="KW-1185">Reference proteome</keyword>